<proteinExistence type="predicted"/>
<dbReference type="InterPro" id="IPR050330">
    <property type="entry name" value="Bact_OuterMem_StrucFunc"/>
</dbReference>
<organism evidence="7 8">
    <name type="scientific">Flavobacterium humi</name>
    <dbReference type="NCBI Taxonomy" id="2562683"/>
    <lineage>
        <taxon>Bacteria</taxon>
        <taxon>Pseudomonadati</taxon>
        <taxon>Bacteroidota</taxon>
        <taxon>Flavobacteriia</taxon>
        <taxon>Flavobacteriales</taxon>
        <taxon>Flavobacteriaceae</taxon>
        <taxon>Flavobacterium</taxon>
    </lineage>
</organism>
<keyword evidence="8" id="KW-1185">Reference proteome</keyword>
<protein>
    <submittedName>
        <fullName evidence="7">OmpA family protein</fullName>
    </submittedName>
</protein>
<feature type="domain" description="OmpA-like" evidence="6">
    <location>
        <begin position="16"/>
        <end position="136"/>
    </location>
</feature>
<dbReference type="AlphaFoldDB" id="A0A4Z0L7X7"/>
<evidence type="ECO:0000256" key="4">
    <source>
        <dbReference type="PROSITE-ProRule" id="PRU00473"/>
    </source>
</evidence>
<feature type="signal peptide" evidence="5">
    <location>
        <begin position="1"/>
        <end position="19"/>
    </location>
</feature>
<evidence type="ECO:0000313" key="8">
    <source>
        <dbReference type="Proteomes" id="UP000297407"/>
    </source>
</evidence>
<dbReference type="InterPro" id="IPR006664">
    <property type="entry name" value="OMP_bac"/>
</dbReference>
<dbReference type="PANTHER" id="PTHR30329:SF21">
    <property type="entry name" value="LIPOPROTEIN YIAD-RELATED"/>
    <property type="match status" value="1"/>
</dbReference>
<evidence type="ECO:0000313" key="7">
    <source>
        <dbReference type="EMBL" id="TGD58623.1"/>
    </source>
</evidence>
<dbReference type="PANTHER" id="PTHR30329">
    <property type="entry name" value="STATOR ELEMENT OF FLAGELLAR MOTOR COMPLEX"/>
    <property type="match status" value="1"/>
</dbReference>
<dbReference type="Pfam" id="PF00691">
    <property type="entry name" value="OmpA"/>
    <property type="match status" value="2"/>
</dbReference>
<dbReference type="CDD" id="cd07185">
    <property type="entry name" value="OmpA_C-like"/>
    <property type="match status" value="2"/>
</dbReference>
<dbReference type="PROSITE" id="PS51123">
    <property type="entry name" value="OMPA_2"/>
    <property type="match status" value="2"/>
</dbReference>
<dbReference type="RefSeq" id="WP_135525883.1">
    <property type="nucleotide sequence ID" value="NZ_SRLH01000003.1"/>
</dbReference>
<reference evidence="7 8" key="1">
    <citation type="submission" date="2019-04" db="EMBL/GenBank/DDBJ databases">
        <title>Flavobacterium sp. strain DS2-A Genome sequencing and assembly.</title>
        <authorList>
            <person name="Kim I."/>
        </authorList>
    </citation>
    <scope>NUCLEOTIDE SEQUENCE [LARGE SCALE GENOMIC DNA]</scope>
    <source>
        <strain evidence="7 8">DS2-A</strain>
    </source>
</reference>
<comment type="subcellular location">
    <subcellularLocation>
        <location evidence="1">Cell outer membrane</location>
    </subcellularLocation>
</comment>
<keyword evidence="3" id="KW-0998">Cell outer membrane</keyword>
<accession>A0A4Z0L7X7</accession>
<dbReference type="InterPro" id="IPR006665">
    <property type="entry name" value="OmpA-like"/>
</dbReference>
<dbReference type="Proteomes" id="UP000297407">
    <property type="component" value="Unassembled WGS sequence"/>
</dbReference>
<dbReference type="InterPro" id="IPR036737">
    <property type="entry name" value="OmpA-like_sf"/>
</dbReference>
<dbReference type="PRINTS" id="PR01021">
    <property type="entry name" value="OMPADOMAIN"/>
</dbReference>
<evidence type="ECO:0000256" key="5">
    <source>
        <dbReference type="SAM" id="SignalP"/>
    </source>
</evidence>
<sequence length="272" mass="31331">MNKYWKILFLLFSFSAVSAQEEVVNSVYFEFDKYHLDEKQGNAVVSFIKNVDSTRVESIQIFGYCDDRGKDAYNFKLSNNRANTIKNKLVSSGIKSKIIVTIEGKGRVLIDDDILENLPEVRSKNRRVDVVVNMKPLPKIVLPGMFNEIQKKHIVGDRIFLADVLFEKGSSKINIKAKNDLEKMAKALLKYKNLKFEIQGHVCCTPPYQKEAIDRDTKKRQLSSNRAQAVYKFFVTKKIDKLRMTYKGYGNSQPLGKEPEYDRRVELVITSI</sequence>
<dbReference type="Gene3D" id="3.30.1330.60">
    <property type="entry name" value="OmpA-like domain"/>
    <property type="match status" value="2"/>
</dbReference>
<dbReference type="GO" id="GO:0009279">
    <property type="term" value="C:cell outer membrane"/>
    <property type="evidence" value="ECO:0007669"/>
    <property type="project" value="UniProtKB-SubCell"/>
</dbReference>
<evidence type="ECO:0000256" key="2">
    <source>
        <dbReference type="ARBA" id="ARBA00023136"/>
    </source>
</evidence>
<comment type="caution">
    <text evidence="7">The sequence shown here is derived from an EMBL/GenBank/DDBJ whole genome shotgun (WGS) entry which is preliminary data.</text>
</comment>
<feature type="chain" id="PRO_5021394704" evidence="5">
    <location>
        <begin position="20"/>
        <end position="272"/>
    </location>
</feature>
<dbReference type="OrthoDB" id="9782229at2"/>
<dbReference type="EMBL" id="SRLH01000003">
    <property type="protein sequence ID" value="TGD58623.1"/>
    <property type="molecule type" value="Genomic_DNA"/>
</dbReference>
<gene>
    <name evidence="7" type="ORF">E4635_06835</name>
</gene>
<dbReference type="SUPFAM" id="SSF103088">
    <property type="entry name" value="OmpA-like"/>
    <property type="match status" value="2"/>
</dbReference>
<name>A0A4Z0L7X7_9FLAO</name>
<keyword evidence="2 4" id="KW-0472">Membrane</keyword>
<evidence type="ECO:0000256" key="3">
    <source>
        <dbReference type="ARBA" id="ARBA00023237"/>
    </source>
</evidence>
<evidence type="ECO:0000259" key="6">
    <source>
        <dbReference type="PROSITE" id="PS51123"/>
    </source>
</evidence>
<evidence type="ECO:0000256" key="1">
    <source>
        <dbReference type="ARBA" id="ARBA00004442"/>
    </source>
</evidence>
<feature type="domain" description="OmpA-like" evidence="6">
    <location>
        <begin position="155"/>
        <end position="272"/>
    </location>
</feature>
<keyword evidence="5" id="KW-0732">Signal</keyword>